<name>A0A510HJ67_9ACTN</name>
<gene>
    <name evidence="1" type="ORF">RxyAA322_18080</name>
</gene>
<dbReference type="EMBL" id="AP019791">
    <property type="protein sequence ID" value="BBL79954.1"/>
    <property type="molecule type" value="Genomic_DNA"/>
</dbReference>
<dbReference type="AlphaFoldDB" id="A0A510HJ67"/>
<proteinExistence type="predicted"/>
<protein>
    <submittedName>
        <fullName evidence="1">Uncharacterized protein</fullName>
    </submittedName>
</protein>
<dbReference type="Proteomes" id="UP000318065">
    <property type="component" value="Chromosome"/>
</dbReference>
<keyword evidence="2" id="KW-1185">Reference proteome</keyword>
<reference evidence="1" key="1">
    <citation type="journal article" date="2019" name="Microbiol. Resour. Announc.">
        <title>Complete Genome Sequence of Rubrobacter xylanophilus Strain AA3-22, Isolated from Arima Onsen in Japan.</title>
        <authorList>
            <person name="Tomariguchi N."/>
            <person name="Miyazaki K."/>
        </authorList>
    </citation>
    <scope>NUCLEOTIDE SEQUENCE [LARGE SCALE GENOMIC DNA]</scope>
    <source>
        <strain evidence="1">AA3-22</strain>
    </source>
</reference>
<organism evidence="1 2">
    <name type="scientific">Rubrobacter xylanophilus</name>
    <dbReference type="NCBI Taxonomy" id="49319"/>
    <lineage>
        <taxon>Bacteria</taxon>
        <taxon>Bacillati</taxon>
        <taxon>Actinomycetota</taxon>
        <taxon>Rubrobacteria</taxon>
        <taxon>Rubrobacterales</taxon>
        <taxon>Rubrobacteraceae</taxon>
        <taxon>Rubrobacter</taxon>
    </lineage>
</organism>
<sequence length="78" mass="8267">MDRPALREGGVMRVWMAAMGGEALYEQDLPGCCRRSARSFQGAFECPVCGAMWQAPPAVEPEGCAFTEGGPEESKGAA</sequence>
<evidence type="ECO:0000313" key="1">
    <source>
        <dbReference type="EMBL" id="BBL79954.1"/>
    </source>
</evidence>
<evidence type="ECO:0000313" key="2">
    <source>
        <dbReference type="Proteomes" id="UP000318065"/>
    </source>
</evidence>
<accession>A0A510HJ67</accession>